<proteinExistence type="predicted"/>
<dbReference type="KEGG" id="ter:Tery_2733"/>
<reference evidence="1" key="1">
    <citation type="submission" date="2006-06" db="EMBL/GenBank/DDBJ databases">
        <title>Complete sequence of Trichodesmium erythraeum IMS101.</title>
        <authorList>
            <consortium name="US DOE Joint Genome Institute"/>
            <person name="Copeland A."/>
            <person name="Lucas S."/>
            <person name="Lapidus A."/>
            <person name="Barry K."/>
            <person name="Detter J.C."/>
            <person name="Glavina del Rio T."/>
            <person name="Hammon N."/>
            <person name="Israni S."/>
            <person name="Dalin E."/>
            <person name="Tice H."/>
            <person name="Pitluck S."/>
            <person name="Kiss H."/>
            <person name="Munk A.C."/>
            <person name="Brettin T."/>
            <person name="Bruce D."/>
            <person name="Han C."/>
            <person name="Tapia R."/>
            <person name="Gilna P."/>
            <person name="Schmutz J."/>
            <person name="Larimer F."/>
            <person name="Land M."/>
            <person name="Hauser L."/>
            <person name="Kyrpides N."/>
            <person name="Kim E."/>
            <person name="Richardson P."/>
        </authorList>
    </citation>
    <scope>NUCLEOTIDE SEQUENCE [LARGE SCALE GENOMIC DNA]</scope>
    <source>
        <strain evidence="1">IMS101</strain>
    </source>
</reference>
<dbReference type="EMBL" id="CP000393">
    <property type="protein sequence ID" value="ABG51917.1"/>
    <property type="molecule type" value="Genomic_DNA"/>
</dbReference>
<gene>
    <name evidence="1" type="ordered locus">Tery_2733</name>
</gene>
<dbReference type="HOGENOM" id="CLU_1523680_0_0_3"/>
<sequence length="166" mass="18023">MGIFDEIVGAVNNLNQEGTGEKFNILDIVNQLSGTQGVGASQIQIVMHYVSSALQEKREELGNEGVQEIINKFAGTTPNPEAVDSLFSSDKVTDILGKISETKDFDYSKIQNLLPTIVPVILNLFKTNNDTQDPEQASNNFLSSFLDAGGDVDINNLMGIARGFLK</sequence>
<name>Q111A7_TRIEI</name>
<dbReference type="AlphaFoldDB" id="Q111A7"/>
<protein>
    <recommendedName>
        <fullName evidence="2">DUF937 domain-containing protein</fullName>
    </recommendedName>
</protein>
<evidence type="ECO:0008006" key="2">
    <source>
        <dbReference type="Google" id="ProtNLM"/>
    </source>
</evidence>
<dbReference type="RefSeq" id="WP_011612278.1">
    <property type="nucleotide sequence ID" value="NC_008312.1"/>
</dbReference>
<dbReference type="OrthoDB" id="530933at2"/>
<evidence type="ECO:0000313" key="1">
    <source>
        <dbReference type="EMBL" id="ABG51917.1"/>
    </source>
</evidence>
<dbReference type="eggNOG" id="COG5403">
    <property type="taxonomic scope" value="Bacteria"/>
</dbReference>
<accession>Q111A7</accession>
<organism evidence="1">
    <name type="scientific">Trichodesmium erythraeum (strain IMS101)</name>
    <dbReference type="NCBI Taxonomy" id="203124"/>
    <lineage>
        <taxon>Bacteria</taxon>
        <taxon>Bacillati</taxon>
        <taxon>Cyanobacteriota</taxon>
        <taxon>Cyanophyceae</taxon>
        <taxon>Oscillatoriophycideae</taxon>
        <taxon>Oscillatoriales</taxon>
        <taxon>Microcoleaceae</taxon>
        <taxon>Trichodesmium</taxon>
    </lineage>
</organism>